<comment type="similarity">
    <text evidence="1">Belongs to the HypE family.</text>
</comment>
<dbReference type="Pfam" id="PF02769">
    <property type="entry name" value="AIRS_C"/>
    <property type="match status" value="1"/>
</dbReference>
<evidence type="ECO:0000256" key="1">
    <source>
        <dbReference type="ARBA" id="ARBA00006243"/>
    </source>
</evidence>
<feature type="domain" description="PurM-like C-terminal" evidence="3">
    <location>
        <begin position="152"/>
        <end position="303"/>
    </location>
</feature>
<dbReference type="EMBL" id="JACRTK010000004">
    <property type="protein sequence ID" value="MBC8591356.1"/>
    <property type="molecule type" value="Genomic_DNA"/>
</dbReference>
<dbReference type="InterPro" id="IPR036921">
    <property type="entry name" value="PurM-like_N_sf"/>
</dbReference>
<dbReference type="PIRSF" id="PIRSF005644">
    <property type="entry name" value="Hdrgns_mtr_HypE"/>
    <property type="match status" value="1"/>
</dbReference>
<evidence type="ECO:0000313" key="4">
    <source>
        <dbReference type="EMBL" id="MBC8591356.1"/>
    </source>
</evidence>
<protein>
    <submittedName>
        <fullName evidence="4">AIR synthase</fullName>
    </submittedName>
</protein>
<dbReference type="PANTHER" id="PTHR30303">
    <property type="entry name" value="HYDROGENASE ISOENZYMES FORMATION PROTEIN HYPE"/>
    <property type="match status" value="1"/>
</dbReference>
<dbReference type="PANTHER" id="PTHR30303:SF4">
    <property type="entry name" value="HYDROGENASE EXPRESSION_FORMATION PROTEIN HYPE"/>
    <property type="match status" value="1"/>
</dbReference>
<evidence type="ECO:0000259" key="2">
    <source>
        <dbReference type="Pfam" id="PF00586"/>
    </source>
</evidence>
<comment type="caution">
    <text evidence="4">The sequence shown here is derived from an EMBL/GenBank/DDBJ whole genome shotgun (WGS) entry which is preliminary data.</text>
</comment>
<feature type="domain" description="PurM-like N-terminal" evidence="2">
    <location>
        <begin position="33"/>
        <end position="139"/>
    </location>
</feature>
<proteinExistence type="inferred from homology"/>
<reference evidence="4 5" key="1">
    <citation type="submission" date="2020-08" db="EMBL/GenBank/DDBJ databases">
        <title>Genome public.</title>
        <authorList>
            <person name="Liu C."/>
            <person name="Sun Q."/>
        </authorList>
    </citation>
    <scope>NUCLEOTIDE SEQUENCE [LARGE SCALE GENOMIC DNA]</scope>
    <source>
        <strain evidence="4 5">NSJ-26</strain>
    </source>
</reference>
<dbReference type="InterPro" id="IPR011854">
    <property type="entry name" value="HypE"/>
</dbReference>
<organism evidence="4 5">
    <name type="scientific">Wansuia hejianensis</name>
    <dbReference type="NCBI Taxonomy" id="2763667"/>
    <lineage>
        <taxon>Bacteria</taxon>
        <taxon>Bacillati</taxon>
        <taxon>Bacillota</taxon>
        <taxon>Clostridia</taxon>
        <taxon>Lachnospirales</taxon>
        <taxon>Lachnospiraceae</taxon>
        <taxon>Wansuia</taxon>
    </lineage>
</organism>
<sequence>MVTGKLPNDLLEDIVFKYIKHKRKDILTGAAVGEDNALVDFGDDVAVLSTDPITGAVNDIGSLAVNISCNDISTSGGEPIGLLMTILAPPETTYEDIESIMKDAGETAQSLNVEIMGGHTEITDAVNKIVVSTTAIGRVKKKNLQRTENINVGDKVLISKWAGIEGTSILLNDLESYFIDKLSENMLEEGKDYGKYISVLKEGKIGGQLGVNYMHDITEGGVLGAVWEAHKAIGKGIKIKKDLIPITDVTLELSKILDINPLRLISSGSMLIIVKDSQLDELKDRFKKENINLSVIGEVTEEGIYMEDNGNLSVIDPPEVDELYRALGKFNTR</sequence>
<dbReference type="Pfam" id="PF00586">
    <property type="entry name" value="AIRS"/>
    <property type="match status" value="1"/>
</dbReference>
<dbReference type="InterPro" id="IPR010918">
    <property type="entry name" value="PurM-like_C_dom"/>
</dbReference>
<dbReference type="CDD" id="cd06061">
    <property type="entry name" value="PurM-like1"/>
    <property type="match status" value="1"/>
</dbReference>
<name>A0A926EYM1_9FIRM</name>
<accession>A0A926EYM1</accession>
<dbReference type="Gene3D" id="3.90.650.10">
    <property type="entry name" value="PurM-like C-terminal domain"/>
    <property type="match status" value="1"/>
</dbReference>
<dbReference type="Gene3D" id="3.30.1330.10">
    <property type="entry name" value="PurM-like, N-terminal domain"/>
    <property type="match status" value="1"/>
</dbReference>
<dbReference type="SUPFAM" id="SSF55326">
    <property type="entry name" value="PurM N-terminal domain-like"/>
    <property type="match status" value="1"/>
</dbReference>
<dbReference type="SUPFAM" id="SSF56042">
    <property type="entry name" value="PurM C-terminal domain-like"/>
    <property type="match status" value="1"/>
</dbReference>
<evidence type="ECO:0000313" key="5">
    <source>
        <dbReference type="Proteomes" id="UP000601522"/>
    </source>
</evidence>
<dbReference type="InterPro" id="IPR036676">
    <property type="entry name" value="PurM-like_C_sf"/>
</dbReference>
<dbReference type="RefSeq" id="WP_249324223.1">
    <property type="nucleotide sequence ID" value="NZ_JACRTK010000004.1"/>
</dbReference>
<dbReference type="GO" id="GO:0051604">
    <property type="term" value="P:protein maturation"/>
    <property type="evidence" value="ECO:0007669"/>
    <property type="project" value="TreeGrafter"/>
</dbReference>
<keyword evidence="5" id="KW-1185">Reference proteome</keyword>
<gene>
    <name evidence="4" type="ORF">H8689_09565</name>
</gene>
<dbReference type="Proteomes" id="UP000601522">
    <property type="component" value="Unassembled WGS sequence"/>
</dbReference>
<evidence type="ECO:0000259" key="3">
    <source>
        <dbReference type="Pfam" id="PF02769"/>
    </source>
</evidence>
<dbReference type="InterPro" id="IPR016188">
    <property type="entry name" value="PurM-like_N"/>
</dbReference>
<dbReference type="AlphaFoldDB" id="A0A926EYM1"/>